<evidence type="ECO:0000313" key="3">
    <source>
        <dbReference type="Proteomes" id="UP000019277"/>
    </source>
</evidence>
<organism evidence="2 3">
    <name type="scientific">Actinokineospora spheciospongiae</name>
    <dbReference type="NCBI Taxonomy" id="909613"/>
    <lineage>
        <taxon>Bacteria</taxon>
        <taxon>Bacillati</taxon>
        <taxon>Actinomycetota</taxon>
        <taxon>Actinomycetes</taxon>
        <taxon>Pseudonocardiales</taxon>
        <taxon>Pseudonocardiaceae</taxon>
        <taxon>Actinokineospora</taxon>
    </lineage>
</organism>
<dbReference type="Proteomes" id="UP000019277">
    <property type="component" value="Unassembled WGS sequence"/>
</dbReference>
<evidence type="ECO:0000259" key="1">
    <source>
        <dbReference type="Pfam" id="PF13349"/>
    </source>
</evidence>
<dbReference type="eggNOG" id="COG3595">
    <property type="taxonomic scope" value="Bacteria"/>
</dbReference>
<dbReference type="PROSITE" id="PS51257">
    <property type="entry name" value="PROKAR_LIPOPROTEIN"/>
    <property type="match status" value="1"/>
</dbReference>
<dbReference type="AlphaFoldDB" id="W7IHK0"/>
<dbReference type="Gene3D" id="2.160.20.120">
    <property type="match status" value="1"/>
</dbReference>
<proteinExistence type="predicted"/>
<gene>
    <name evidence="2" type="ORF">UO65_4340</name>
</gene>
<feature type="domain" description="DUF4097" evidence="1">
    <location>
        <begin position="114"/>
        <end position="237"/>
    </location>
</feature>
<dbReference type="InterPro" id="IPR025164">
    <property type="entry name" value="Toastrack_DUF4097"/>
</dbReference>
<name>W7IHK0_9PSEU</name>
<keyword evidence="3" id="KW-1185">Reference proteome</keyword>
<dbReference type="EMBL" id="AYXG01000162">
    <property type="protein sequence ID" value="EWC60385.1"/>
    <property type="molecule type" value="Genomic_DNA"/>
</dbReference>
<dbReference type="RefSeq" id="WP_035285449.1">
    <property type="nucleotide sequence ID" value="NZ_AYXG01000162.1"/>
</dbReference>
<dbReference type="OrthoDB" id="4331847at2"/>
<dbReference type="PATRIC" id="fig|909613.9.peg.4345"/>
<keyword evidence="2" id="KW-0449">Lipoprotein</keyword>
<reference evidence="2 3" key="1">
    <citation type="journal article" date="2014" name="Genome Announc.">
        <title>Draft Genome Sequence of the Antitrypanosomally Active Sponge-Associated Bacterium Actinokineospora sp. Strain EG49.</title>
        <authorList>
            <person name="Harjes J."/>
            <person name="Ryu T."/>
            <person name="Abdelmohsen U.R."/>
            <person name="Moitinho-Silva L."/>
            <person name="Horn H."/>
            <person name="Ravasi T."/>
            <person name="Hentschel U."/>
        </authorList>
    </citation>
    <scope>NUCLEOTIDE SEQUENCE [LARGE SCALE GENOMIC DNA]</scope>
    <source>
        <strain evidence="2 3">EG49</strain>
    </source>
</reference>
<sequence>MGRRVVAVLLAVGVGGVLSGVLTGCGAFQQETFSDDAKVEQAVRGVRLDTDSGSVRISVGKTASVHRDVGYRSSRPGTTFRVEGDELVLSGCGERNCWVDYTVVVPEGVRVLGESSSGDVEVRGAAAVDVRSSSGSVTVREVGGPVRVAASSGSVELVDTGDTVAVEADSGDITIRAAKAAGVAARASSGSIQVTVPRGAYRVSAKSDSGEVDNRVGDDLGAANHLDLDANSGDITIGFA</sequence>
<dbReference type="STRING" id="909613.UO65_4340"/>
<protein>
    <submittedName>
        <fullName evidence="2">Putative lipoprotein</fullName>
    </submittedName>
</protein>
<accession>W7IHK0</accession>
<comment type="caution">
    <text evidence="2">The sequence shown here is derived from an EMBL/GenBank/DDBJ whole genome shotgun (WGS) entry which is preliminary data.</text>
</comment>
<dbReference type="Pfam" id="PF13349">
    <property type="entry name" value="DUF4097"/>
    <property type="match status" value="1"/>
</dbReference>
<evidence type="ECO:0000313" key="2">
    <source>
        <dbReference type="EMBL" id="EWC60385.1"/>
    </source>
</evidence>